<protein>
    <submittedName>
        <fullName evidence="2">Putative secreted peptide</fullName>
    </submittedName>
</protein>
<evidence type="ECO:0000313" key="2">
    <source>
        <dbReference type="EMBL" id="MBW30083.1"/>
    </source>
</evidence>
<feature type="region of interest" description="Disordered" evidence="1">
    <location>
        <begin position="48"/>
        <end position="75"/>
    </location>
</feature>
<name>A0A2M3ZNK2_9DIPT</name>
<feature type="compositionally biased region" description="Polar residues" evidence="1">
    <location>
        <begin position="66"/>
        <end position="75"/>
    </location>
</feature>
<dbReference type="AlphaFoldDB" id="A0A2M3ZNK2"/>
<accession>A0A2M3ZNK2</accession>
<reference evidence="2" key="1">
    <citation type="submission" date="2018-01" db="EMBL/GenBank/DDBJ databases">
        <title>An insight into the sialome of Amazonian anophelines.</title>
        <authorList>
            <person name="Ribeiro J.M."/>
            <person name="Scarpassa V."/>
            <person name="Calvo E."/>
        </authorList>
    </citation>
    <scope>NUCLEOTIDE SEQUENCE</scope>
    <source>
        <tissue evidence="2">Salivary glands</tissue>
    </source>
</reference>
<organism evidence="2">
    <name type="scientific">Anopheles braziliensis</name>
    <dbReference type="NCBI Taxonomy" id="58242"/>
    <lineage>
        <taxon>Eukaryota</taxon>
        <taxon>Metazoa</taxon>
        <taxon>Ecdysozoa</taxon>
        <taxon>Arthropoda</taxon>
        <taxon>Hexapoda</taxon>
        <taxon>Insecta</taxon>
        <taxon>Pterygota</taxon>
        <taxon>Neoptera</taxon>
        <taxon>Endopterygota</taxon>
        <taxon>Diptera</taxon>
        <taxon>Nematocera</taxon>
        <taxon>Culicoidea</taxon>
        <taxon>Culicidae</taxon>
        <taxon>Anophelinae</taxon>
        <taxon>Anopheles</taxon>
    </lineage>
</organism>
<proteinExistence type="predicted"/>
<dbReference type="EMBL" id="GGFM01009332">
    <property type="protein sequence ID" value="MBW30083.1"/>
    <property type="molecule type" value="Transcribed_RNA"/>
</dbReference>
<sequence>MLLALLLLLLLLELLLLPLLFELVVLELSASLSSLVLSSIRCASPPPVTSIRSRTGAPYRGEDLADSTSRFVCSS</sequence>
<evidence type="ECO:0000256" key="1">
    <source>
        <dbReference type="SAM" id="MobiDB-lite"/>
    </source>
</evidence>